<dbReference type="Gene3D" id="3.40.50.720">
    <property type="entry name" value="NAD(P)-binding Rossmann-like Domain"/>
    <property type="match status" value="2"/>
</dbReference>
<feature type="domain" description="S-adenosyl-L-homocysteine hydrolase NAD binding" evidence="5">
    <location>
        <begin position="125"/>
        <end position="261"/>
    </location>
</feature>
<keyword evidence="3" id="KW-0520">NAD</keyword>
<comment type="similarity">
    <text evidence="1 4">Belongs to the D-isomer specific 2-hydroxyacid dehydrogenase family.</text>
</comment>
<dbReference type="RefSeq" id="WP_187303025.1">
    <property type="nucleotide sequence ID" value="NZ_JACRYT010000008.1"/>
</dbReference>
<dbReference type="SUPFAM" id="SSF51735">
    <property type="entry name" value="NAD(P)-binding Rossmann-fold domains"/>
    <property type="match status" value="1"/>
</dbReference>
<evidence type="ECO:0000256" key="4">
    <source>
        <dbReference type="RuleBase" id="RU003719"/>
    </source>
</evidence>
<dbReference type="Pfam" id="PF00389">
    <property type="entry name" value="2-Hacid_dh"/>
    <property type="match status" value="1"/>
</dbReference>
<dbReference type="AlphaFoldDB" id="A0A923SS24"/>
<dbReference type="PANTHER" id="PTHR43761">
    <property type="entry name" value="D-ISOMER SPECIFIC 2-HYDROXYACID DEHYDROGENASE FAMILY PROTEIN (AFU_ORTHOLOGUE AFUA_1G13630)"/>
    <property type="match status" value="1"/>
</dbReference>
<dbReference type="InterPro" id="IPR050418">
    <property type="entry name" value="D-iso_2-hydroxyacid_DH_PdxB"/>
</dbReference>
<dbReference type="EMBL" id="JACRYT010000008">
    <property type="protein sequence ID" value="MBC6679919.1"/>
    <property type="molecule type" value="Genomic_DNA"/>
</dbReference>
<organism evidence="6 7">
    <name type="scientific">Zhenpiania hominis</name>
    <dbReference type="NCBI Taxonomy" id="2763644"/>
    <lineage>
        <taxon>Bacteria</taxon>
        <taxon>Bacillati</taxon>
        <taxon>Bacillota</taxon>
        <taxon>Clostridia</taxon>
        <taxon>Peptostreptococcales</taxon>
        <taxon>Anaerovoracaceae</taxon>
        <taxon>Zhenpiania</taxon>
    </lineage>
</organism>
<evidence type="ECO:0000259" key="5">
    <source>
        <dbReference type="SMART" id="SM00997"/>
    </source>
</evidence>
<evidence type="ECO:0000256" key="2">
    <source>
        <dbReference type="ARBA" id="ARBA00023002"/>
    </source>
</evidence>
<dbReference type="Proteomes" id="UP000602647">
    <property type="component" value="Unassembled WGS sequence"/>
</dbReference>
<protein>
    <submittedName>
        <fullName evidence="6">NAD(P)-binding domain-containing protein</fullName>
    </submittedName>
</protein>
<dbReference type="InterPro" id="IPR015878">
    <property type="entry name" value="Ado_hCys_hydrolase_NAD-bd"/>
</dbReference>
<reference evidence="6" key="1">
    <citation type="submission" date="2020-08" db="EMBL/GenBank/DDBJ databases">
        <title>Genome public.</title>
        <authorList>
            <person name="Liu C."/>
            <person name="Sun Q."/>
        </authorList>
    </citation>
    <scope>NUCLEOTIDE SEQUENCE</scope>
    <source>
        <strain evidence="6">BX12</strain>
    </source>
</reference>
<dbReference type="PROSITE" id="PS00670">
    <property type="entry name" value="D_2_HYDROXYACID_DH_2"/>
    <property type="match status" value="1"/>
</dbReference>
<keyword evidence="2 4" id="KW-0560">Oxidoreductase</keyword>
<dbReference type="FunFam" id="3.40.50.720:FF:000203">
    <property type="entry name" value="D-3-phosphoglycerate dehydrogenase (SerA)"/>
    <property type="match status" value="1"/>
</dbReference>
<evidence type="ECO:0000256" key="3">
    <source>
        <dbReference type="ARBA" id="ARBA00023027"/>
    </source>
</evidence>
<gene>
    <name evidence="6" type="ORF">H9L42_08765</name>
</gene>
<dbReference type="SUPFAM" id="SSF52283">
    <property type="entry name" value="Formate/glycerate dehydrogenase catalytic domain-like"/>
    <property type="match status" value="1"/>
</dbReference>
<dbReference type="Pfam" id="PF02826">
    <property type="entry name" value="2-Hacid_dh_C"/>
    <property type="match status" value="1"/>
</dbReference>
<dbReference type="InterPro" id="IPR006140">
    <property type="entry name" value="D-isomer_DH_NAD-bd"/>
</dbReference>
<dbReference type="InterPro" id="IPR029753">
    <property type="entry name" value="D-isomer_DH_CS"/>
</dbReference>
<sequence length="324" mass="35882">MYNLLKPFGDDREKALVGDLVNFLSLTKPEGPEREKELEEKLKICDILQADVDIRVDEALFQKAPNLKAVFCTSIGVDYVDLEAATRRNIIVANNPDFCVGAVAEYAVGLMYALTRRIPEGARAVREGRWEERGRLGGTELFGKNLGIIGFGKTGREVARQALGIGMKVYVKVNNPDPHNKAKQIRDMGAEPASMEEVLRKSDILSLHVPLAGETRNLMGEEQFAQMKEGAYLINVARGGVVDESALLKNLENGKLAGAALDVLLEEPPSKDNPLLMYEGENLILTPHVAWYTREADDKNDRYFIEQVKAFVNGNSPNGIVNKR</sequence>
<dbReference type="SMART" id="SM00997">
    <property type="entry name" value="AdoHcyase_NAD"/>
    <property type="match status" value="1"/>
</dbReference>
<evidence type="ECO:0000256" key="1">
    <source>
        <dbReference type="ARBA" id="ARBA00005854"/>
    </source>
</evidence>
<dbReference type="InterPro" id="IPR006139">
    <property type="entry name" value="D-isomer_2_OHA_DH_cat_dom"/>
</dbReference>
<dbReference type="GO" id="GO:0016616">
    <property type="term" value="F:oxidoreductase activity, acting on the CH-OH group of donors, NAD or NADP as acceptor"/>
    <property type="evidence" value="ECO:0007669"/>
    <property type="project" value="InterPro"/>
</dbReference>
<dbReference type="PANTHER" id="PTHR43761:SF1">
    <property type="entry name" value="D-ISOMER SPECIFIC 2-HYDROXYACID DEHYDROGENASE CATALYTIC DOMAIN-CONTAINING PROTEIN-RELATED"/>
    <property type="match status" value="1"/>
</dbReference>
<proteinExistence type="inferred from homology"/>
<accession>A0A923SS24</accession>
<keyword evidence="7" id="KW-1185">Reference proteome</keyword>
<evidence type="ECO:0000313" key="7">
    <source>
        <dbReference type="Proteomes" id="UP000602647"/>
    </source>
</evidence>
<comment type="caution">
    <text evidence="6">The sequence shown here is derived from an EMBL/GenBank/DDBJ whole genome shotgun (WGS) entry which is preliminary data.</text>
</comment>
<evidence type="ECO:0000313" key="6">
    <source>
        <dbReference type="EMBL" id="MBC6679919.1"/>
    </source>
</evidence>
<name>A0A923SS24_9FIRM</name>
<dbReference type="GO" id="GO:0051287">
    <property type="term" value="F:NAD binding"/>
    <property type="evidence" value="ECO:0007669"/>
    <property type="project" value="InterPro"/>
</dbReference>
<dbReference type="InterPro" id="IPR036291">
    <property type="entry name" value="NAD(P)-bd_dom_sf"/>
</dbReference>
<dbReference type="PROSITE" id="PS00671">
    <property type="entry name" value="D_2_HYDROXYACID_DH_3"/>
    <property type="match status" value="1"/>
</dbReference>